<gene>
    <name evidence="1" type="ORF">RhiirA1_453687</name>
</gene>
<dbReference type="VEuPathDB" id="FungiDB:RhiirFUN_012446"/>
<accession>A0A2N0S6V7</accession>
<evidence type="ECO:0000313" key="1">
    <source>
        <dbReference type="EMBL" id="PKC71288.1"/>
    </source>
</evidence>
<name>A0A2N0S6V7_9GLOM</name>
<organism evidence="1 2">
    <name type="scientific">Rhizophagus irregularis</name>
    <dbReference type="NCBI Taxonomy" id="588596"/>
    <lineage>
        <taxon>Eukaryota</taxon>
        <taxon>Fungi</taxon>
        <taxon>Fungi incertae sedis</taxon>
        <taxon>Mucoromycota</taxon>
        <taxon>Glomeromycotina</taxon>
        <taxon>Glomeromycetes</taxon>
        <taxon>Glomerales</taxon>
        <taxon>Glomeraceae</taxon>
        <taxon>Rhizophagus</taxon>
    </lineage>
</organism>
<reference evidence="1 2" key="1">
    <citation type="submission" date="2017-10" db="EMBL/GenBank/DDBJ databases">
        <title>Extensive intraspecific genome diversity in a model arbuscular mycorrhizal fungus.</title>
        <authorList>
            <person name="Chen E.C.H."/>
            <person name="Morin E."/>
            <person name="Baudet D."/>
            <person name="Noel J."/>
            <person name="Ndikumana S."/>
            <person name="Charron P."/>
            <person name="St-Onge C."/>
            <person name="Giorgi J."/>
            <person name="Grigoriev I.V."/>
            <person name="Roux C."/>
            <person name="Martin F.M."/>
            <person name="Corradi N."/>
        </authorList>
    </citation>
    <scope>NUCLEOTIDE SEQUENCE [LARGE SCALE GENOMIC DNA]</scope>
    <source>
        <strain evidence="1 2">A1</strain>
    </source>
</reference>
<dbReference type="Proteomes" id="UP000232688">
    <property type="component" value="Unassembled WGS sequence"/>
</dbReference>
<dbReference type="AlphaFoldDB" id="A0A2N0S6V7"/>
<reference evidence="1 2" key="2">
    <citation type="submission" date="2017-10" db="EMBL/GenBank/DDBJ databases">
        <title>Genome analyses suggest a sexual origin of heterokaryosis in a supposedly ancient asexual fungus.</title>
        <authorList>
            <person name="Corradi N."/>
            <person name="Sedzielewska K."/>
            <person name="Noel J."/>
            <person name="Charron P."/>
            <person name="Farinelli L."/>
            <person name="Marton T."/>
            <person name="Kruger M."/>
            <person name="Pelin A."/>
            <person name="Brachmann A."/>
            <person name="Corradi N."/>
        </authorList>
    </citation>
    <scope>NUCLEOTIDE SEQUENCE [LARGE SCALE GENOMIC DNA]</scope>
    <source>
        <strain evidence="1 2">A1</strain>
    </source>
</reference>
<sequence>MGNEYRIVADIELTCRLHTRPGIYAIQVSTGDDVNVFTEKVKQVLGCNNARDIVLWKTEIPNEPEDAFMNLVLVEGDNLTKFTKGELNNFWKGDLGQTLEGHTHIIIESPYLVLKQEKDDEIDGLRDEIERLRRLQIQGNNYFICLQTMRHIFHEISNNTDKLTHVDYSYEIPDKWTSAKAKPQDLCSAKIISVDHGKLAIICYDVLPDYEAHIEVLANGNLKKDLYPDLDEYMGNFSIRDDLEIEGKKLEDISSLPELEENYSIYIKFPKIIGLDDFITPIEIKNYT</sequence>
<proteinExistence type="predicted"/>
<dbReference type="VEuPathDB" id="FungiDB:RhiirA1_453687"/>
<dbReference type="EMBL" id="LLXH01000174">
    <property type="protein sequence ID" value="PKC71288.1"/>
    <property type="molecule type" value="Genomic_DNA"/>
</dbReference>
<comment type="caution">
    <text evidence="1">The sequence shown here is derived from an EMBL/GenBank/DDBJ whole genome shotgun (WGS) entry which is preliminary data.</text>
</comment>
<evidence type="ECO:0000313" key="2">
    <source>
        <dbReference type="Proteomes" id="UP000232688"/>
    </source>
</evidence>
<protein>
    <submittedName>
        <fullName evidence="1">Uncharacterized protein</fullName>
    </submittedName>
</protein>